<dbReference type="EMBL" id="CM043023">
    <property type="protein sequence ID" value="KAI4455043.1"/>
    <property type="molecule type" value="Genomic_DNA"/>
</dbReference>
<accession>A0ACB9SJR7</accession>
<protein>
    <submittedName>
        <fullName evidence="1">Chitin binding peritrophin-a</fullName>
    </submittedName>
</protein>
<comment type="caution">
    <text evidence="1">The sequence shown here is derived from an EMBL/GenBank/DDBJ whole genome shotgun (WGS) entry which is preliminary data.</text>
</comment>
<name>A0ACB9SJR7_HOLOL</name>
<keyword evidence="2" id="KW-1185">Reference proteome</keyword>
<gene>
    <name evidence="1" type="ORF">MML48_9g00009651</name>
</gene>
<organism evidence="1 2">
    <name type="scientific">Holotrichia oblita</name>
    <name type="common">Chafer beetle</name>
    <dbReference type="NCBI Taxonomy" id="644536"/>
    <lineage>
        <taxon>Eukaryota</taxon>
        <taxon>Metazoa</taxon>
        <taxon>Ecdysozoa</taxon>
        <taxon>Arthropoda</taxon>
        <taxon>Hexapoda</taxon>
        <taxon>Insecta</taxon>
        <taxon>Pterygota</taxon>
        <taxon>Neoptera</taxon>
        <taxon>Endopterygota</taxon>
        <taxon>Coleoptera</taxon>
        <taxon>Polyphaga</taxon>
        <taxon>Scarabaeiformia</taxon>
        <taxon>Scarabaeidae</taxon>
        <taxon>Melolonthinae</taxon>
        <taxon>Holotrichia</taxon>
    </lineage>
</organism>
<dbReference type="Proteomes" id="UP001056778">
    <property type="component" value="Chromosome 9"/>
</dbReference>
<sequence length="222" mass="24877">MIGRNLNCAQSHQSAISPPHISSNILIESDDDGRPCTQPGPMCDSCDTVVTCIRDDDGFHKLPLETCSSGESCLRAACTTEKNPQCEEELPFPCNDIGVFPNPYLCQIYHFCIPSQLDGSLISHRIQCDGNFGYHAGTTFCQTRLDNYVCSDDKFPVDLCRNLGQNGALAENESIYYICAPFDATNEVLYPFLFVCPHGGSYWDYECHLDFEKNLIKLMKRF</sequence>
<proteinExistence type="predicted"/>
<evidence type="ECO:0000313" key="1">
    <source>
        <dbReference type="EMBL" id="KAI4455043.1"/>
    </source>
</evidence>
<reference evidence="1" key="1">
    <citation type="submission" date="2022-04" db="EMBL/GenBank/DDBJ databases">
        <title>Chromosome-scale genome assembly of Holotrichia oblita Faldermann.</title>
        <authorList>
            <person name="Rongchong L."/>
        </authorList>
    </citation>
    <scope>NUCLEOTIDE SEQUENCE</scope>
    <source>
        <strain evidence="1">81SQS9</strain>
    </source>
</reference>
<evidence type="ECO:0000313" key="2">
    <source>
        <dbReference type="Proteomes" id="UP001056778"/>
    </source>
</evidence>